<proteinExistence type="predicted"/>
<dbReference type="Proteomes" id="UP000053144">
    <property type="component" value="Chromosome 4"/>
</dbReference>
<dbReference type="AlphaFoldDB" id="A0A0L9UDS3"/>
<reference evidence="2" key="1">
    <citation type="journal article" date="2015" name="Proc. Natl. Acad. Sci. U.S.A.">
        <title>Genome sequencing of adzuki bean (Vigna angularis) provides insight into high starch and low fat accumulation and domestication.</title>
        <authorList>
            <person name="Yang K."/>
            <person name="Tian Z."/>
            <person name="Chen C."/>
            <person name="Luo L."/>
            <person name="Zhao B."/>
            <person name="Wang Z."/>
            <person name="Yu L."/>
            <person name="Li Y."/>
            <person name="Sun Y."/>
            <person name="Li W."/>
            <person name="Chen Y."/>
            <person name="Li Y."/>
            <person name="Zhang Y."/>
            <person name="Ai D."/>
            <person name="Zhao J."/>
            <person name="Shang C."/>
            <person name="Ma Y."/>
            <person name="Wu B."/>
            <person name="Wang M."/>
            <person name="Gao L."/>
            <person name="Sun D."/>
            <person name="Zhang P."/>
            <person name="Guo F."/>
            <person name="Wang W."/>
            <person name="Li Y."/>
            <person name="Wang J."/>
            <person name="Varshney R.K."/>
            <person name="Wang J."/>
            <person name="Ling H.Q."/>
            <person name="Wan P."/>
        </authorList>
    </citation>
    <scope>NUCLEOTIDE SEQUENCE</scope>
    <source>
        <strain evidence="2">cv. Jingnong 6</strain>
    </source>
</reference>
<sequence length="124" mass="13922">MTWSPFEVPECASNTVVEFLWSLHLTVRSIRSQTVRFSSARPFRAVFRRPFDIGFHKPFVDCALSTVRFCGARPSMQALADHSVTTSSDCLVCSARPFGAGLQQVVRSRLQQTVQSSLQQTVRL</sequence>
<dbReference type="EMBL" id="CM003374">
    <property type="protein sequence ID" value="KOM40903.1"/>
    <property type="molecule type" value="Genomic_DNA"/>
</dbReference>
<gene>
    <name evidence="1" type="ORF">LR48_Vigan04g110100</name>
</gene>
<accession>A0A0L9UDS3</accession>
<evidence type="ECO:0000313" key="2">
    <source>
        <dbReference type="Proteomes" id="UP000053144"/>
    </source>
</evidence>
<organism evidence="1 2">
    <name type="scientific">Phaseolus angularis</name>
    <name type="common">Azuki bean</name>
    <name type="synonym">Vigna angularis</name>
    <dbReference type="NCBI Taxonomy" id="3914"/>
    <lineage>
        <taxon>Eukaryota</taxon>
        <taxon>Viridiplantae</taxon>
        <taxon>Streptophyta</taxon>
        <taxon>Embryophyta</taxon>
        <taxon>Tracheophyta</taxon>
        <taxon>Spermatophyta</taxon>
        <taxon>Magnoliopsida</taxon>
        <taxon>eudicotyledons</taxon>
        <taxon>Gunneridae</taxon>
        <taxon>Pentapetalae</taxon>
        <taxon>rosids</taxon>
        <taxon>fabids</taxon>
        <taxon>Fabales</taxon>
        <taxon>Fabaceae</taxon>
        <taxon>Papilionoideae</taxon>
        <taxon>50 kb inversion clade</taxon>
        <taxon>NPAAA clade</taxon>
        <taxon>indigoferoid/millettioid clade</taxon>
        <taxon>Phaseoleae</taxon>
        <taxon>Vigna</taxon>
    </lineage>
</organism>
<evidence type="ECO:0000313" key="1">
    <source>
        <dbReference type="EMBL" id="KOM40903.1"/>
    </source>
</evidence>
<protein>
    <submittedName>
        <fullName evidence="1">Uncharacterized protein</fullName>
    </submittedName>
</protein>
<name>A0A0L9UDS3_PHAAN</name>
<dbReference type="Gramene" id="KOM40903">
    <property type="protein sequence ID" value="KOM40903"/>
    <property type="gene ID" value="LR48_Vigan04g110100"/>
</dbReference>